<reference evidence="5" key="1">
    <citation type="submission" date="2025-08" db="UniProtKB">
        <authorList>
            <consortium name="RefSeq"/>
        </authorList>
    </citation>
    <scope>IDENTIFICATION</scope>
    <source>
        <tissue evidence="5">Gonads</tissue>
    </source>
</reference>
<evidence type="ECO:0000313" key="5">
    <source>
        <dbReference type="RefSeq" id="XP_013395018.1"/>
    </source>
</evidence>
<protein>
    <submittedName>
        <fullName evidence="5">Ficolin-2</fullName>
    </submittedName>
</protein>
<dbReference type="GeneID" id="106162305"/>
<dbReference type="InterPro" id="IPR036056">
    <property type="entry name" value="Fibrinogen-like_C"/>
</dbReference>
<dbReference type="STRING" id="7574.A0A1S3IA18"/>
<dbReference type="RefSeq" id="XP_013395018.1">
    <property type="nucleotide sequence ID" value="XM_013539564.1"/>
</dbReference>
<keyword evidence="2" id="KW-0732">Signal</keyword>
<evidence type="ECO:0000313" key="4">
    <source>
        <dbReference type="Proteomes" id="UP000085678"/>
    </source>
</evidence>
<dbReference type="SUPFAM" id="SSF56496">
    <property type="entry name" value="Fibrinogen C-terminal domain-like"/>
    <property type="match status" value="1"/>
</dbReference>
<dbReference type="InParanoid" id="A0A1S3IA18"/>
<dbReference type="InterPro" id="IPR050373">
    <property type="entry name" value="Fibrinogen_C-term_domain"/>
</dbReference>
<feature type="chain" id="PRO_5010310080" evidence="2">
    <location>
        <begin position="19"/>
        <end position="228"/>
    </location>
</feature>
<feature type="region of interest" description="Disordered" evidence="1">
    <location>
        <begin position="192"/>
        <end position="215"/>
    </location>
</feature>
<proteinExistence type="predicted"/>
<dbReference type="SMART" id="SM00186">
    <property type="entry name" value="FBG"/>
    <property type="match status" value="1"/>
</dbReference>
<evidence type="ECO:0000256" key="1">
    <source>
        <dbReference type="SAM" id="MobiDB-lite"/>
    </source>
</evidence>
<keyword evidence="4" id="KW-1185">Reference proteome</keyword>
<accession>A0A1S3IA18</accession>
<dbReference type="CDD" id="cd00087">
    <property type="entry name" value="FReD"/>
    <property type="match status" value="1"/>
</dbReference>
<sequence>MAIFWLVIGLGLLRTSESIPPTLQPGAPVQYCSQQQCTDISTTLKALLTDQQTAKGKDCAELYKGGIRRSGVYTINLLNGGGDVDVYCDMKTDGGGWTVFQRRMDGSVDFYRDWAAYKYGFGNLNGEHWLGNKYIHLLSNQGPYELRVDLEAATREKGYAKFAYFAIGDETVKYRLTAGAFSGNIGDSFSQHSGDPFTTKDNDNDEYSGNVRCSTKEHGGTTTVTVLT</sequence>
<dbReference type="NCBIfam" id="NF040941">
    <property type="entry name" value="GGGWT_bact"/>
    <property type="match status" value="1"/>
</dbReference>
<dbReference type="Gene3D" id="3.90.215.10">
    <property type="entry name" value="Gamma Fibrinogen, chain A, domain 1"/>
    <property type="match status" value="1"/>
</dbReference>
<dbReference type="PROSITE" id="PS51406">
    <property type="entry name" value="FIBRINOGEN_C_2"/>
    <property type="match status" value="1"/>
</dbReference>
<dbReference type="Pfam" id="PF00147">
    <property type="entry name" value="Fibrinogen_C"/>
    <property type="match status" value="1"/>
</dbReference>
<dbReference type="PANTHER" id="PTHR19143:SF458">
    <property type="entry name" value="FIBRINOGEN C-TERMINAL DOMAIN-CONTAINING PROTEIN-RELATED"/>
    <property type="match status" value="1"/>
</dbReference>
<feature type="signal peptide" evidence="2">
    <location>
        <begin position="1"/>
        <end position="18"/>
    </location>
</feature>
<dbReference type="KEGG" id="lak:106162305"/>
<dbReference type="GO" id="GO:0005615">
    <property type="term" value="C:extracellular space"/>
    <property type="evidence" value="ECO:0007669"/>
    <property type="project" value="TreeGrafter"/>
</dbReference>
<dbReference type="InterPro" id="IPR002181">
    <property type="entry name" value="Fibrinogen_a/b/g_C_dom"/>
</dbReference>
<dbReference type="OrthoDB" id="6089610at2759"/>
<gene>
    <name evidence="5" type="primary">LOC106162305</name>
</gene>
<evidence type="ECO:0000259" key="3">
    <source>
        <dbReference type="PROSITE" id="PS51406"/>
    </source>
</evidence>
<dbReference type="Proteomes" id="UP000085678">
    <property type="component" value="Unplaced"/>
</dbReference>
<dbReference type="InterPro" id="IPR014716">
    <property type="entry name" value="Fibrinogen_a/b/g_C_1"/>
</dbReference>
<organism evidence="4 5">
    <name type="scientific">Lingula anatina</name>
    <name type="common">Brachiopod</name>
    <name type="synonym">Lingula unguis</name>
    <dbReference type="NCBI Taxonomy" id="7574"/>
    <lineage>
        <taxon>Eukaryota</taxon>
        <taxon>Metazoa</taxon>
        <taxon>Spiralia</taxon>
        <taxon>Lophotrochozoa</taxon>
        <taxon>Brachiopoda</taxon>
        <taxon>Linguliformea</taxon>
        <taxon>Lingulata</taxon>
        <taxon>Lingulida</taxon>
        <taxon>Linguloidea</taxon>
        <taxon>Lingulidae</taxon>
        <taxon>Lingula</taxon>
    </lineage>
</organism>
<dbReference type="PANTHER" id="PTHR19143">
    <property type="entry name" value="FIBRINOGEN/TENASCIN/ANGIOPOEITIN"/>
    <property type="match status" value="1"/>
</dbReference>
<dbReference type="AlphaFoldDB" id="A0A1S3IA18"/>
<name>A0A1S3IA18_LINAN</name>
<evidence type="ECO:0000256" key="2">
    <source>
        <dbReference type="SAM" id="SignalP"/>
    </source>
</evidence>
<feature type="domain" description="Fibrinogen C-terminal" evidence="3">
    <location>
        <begin position="50"/>
        <end position="220"/>
    </location>
</feature>